<dbReference type="SUPFAM" id="SSF55961">
    <property type="entry name" value="Bet v1-like"/>
    <property type="match status" value="1"/>
</dbReference>
<evidence type="ECO:0000313" key="2">
    <source>
        <dbReference type="Proteomes" id="UP001381003"/>
    </source>
</evidence>
<sequence>MAFREFTRSCRVPATRAAVWQRVTSAEGINDEMWPVLSMALPPALRAPTIEAVPVGRPAGRAPLRLLGLLPVDVDVLTITEMEPGQYFQERSWMLSMRRWEHRRVLTADDEGTLVTDTVGFEPRLPLVHHLAARVLPLFFEHRHRRLVRHFSDQAA</sequence>
<dbReference type="Gene3D" id="3.30.530.20">
    <property type="match status" value="1"/>
</dbReference>
<accession>A0ABZ2FAI2</accession>
<gene>
    <name evidence="1" type="ORF">N5P18_10355</name>
</gene>
<name>A0ABZ2FAI2_9MICO</name>
<evidence type="ECO:0008006" key="3">
    <source>
        <dbReference type="Google" id="ProtNLM"/>
    </source>
</evidence>
<protein>
    <recommendedName>
        <fullName evidence="3">SRPBCC family protein</fullName>
    </recommendedName>
</protein>
<dbReference type="RefSeq" id="WP_338537608.1">
    <property type="nucleotide sequence ID" value="NZ_CP104874.1"/>
</dbReference>
<dbReference type="EMBL" id="CP104874">
    <property type="protein sequence ID" value="WWF04101.1"/>
    <property type="molecule type" value="Genomic_DNA"/>
</dbReference>
<keyword evidence="2" id="KW-1185">Reference proteome</keyword>
<evidence type="ECO:0000313" key="1">
    <source>
        <dbReference type="EMBL" id="WWF04101.1"/>
    </source>
</evidence>
<dbReference type="Proteomes" id="UP001381003">
    <property type="component" value="Chromosome"/>
</dbReference>
<proteinExistence type="predicted"/>
<dbReference type="InterPro" id="IPR023393">
    <property type="entry name" value="START-like_dom_sf"/>
</dbReference>
<organism evidence="1 2">
    <name type="scientific">Janibacter terrae</name>
    <dbReference type="NCBI Taxonomy" id="103817"/>
    <lineage>
        <taxon>Bacteria</taxon>
        <taxon>Bacillati</taxon>
        <taxon>Actinomycetota</taxon>
        <taxon>Actinomycetes</taxon>
        <taxon>Micrococcales</taxon>
        <taxon>Intrasporangiaceae</taxon>
        <taxon>Janibacter</taxon>
    </lineage>
</organism>
<reference evidence="1 2" key="1">
    <citation type="submission" date="2022-09" db="EMBL/GenBank/DDBJ databases">
        <title>Complete genome sequence of Janibacter terrae strain COS04-44, PCL-degrading bacteria isolated from oil spilled coast.</title>
        <authorList>
            <person name="Park H."/>
            <person name="Kim J.Y."/>
            <person name="An S.H."/>
            <person name="Lee C.M."/>
            <person name="Weon H.-Y."/>
        </authorList>
    </citation>
    <scope>NUCLEOTIDE SEQUENCE [LARGE SCALE GENOMIC DNA]</scope>
    <source>
        <strain evidence="1 2">COS04-44</strain>
    </source>
</reference>